<protein>
    <submittedName>
        <fullName evidence="2">Uncharacterized protein</fullName>
    </submittedName>
</protein>
<evidence type="ECO:0000313" key="2">
    <source>
        <dbReference type="EMBL" id="KAK7406266.1"/>
    </source>
</evidence>
<proteinExistence type="predicted"/>
<reference evidence="2 3" key="1">
    <citation type="submission" date="2024-01" db="EMBL/GenBank/DDBJ databases">
        <title>The genomes of 5 underutilized Papilionoideae crops provide insights into root nodulation and disease resistanc.</title>
        <authorList>
            <person name="Jiang F."/>
        </authorList>
    </citation>
    <scope>NUCLEOTIDE SEQUENCE [LARGE SCALE GENOMIC DNA]</scope>
    <source>
        <strain evidence="2">DUOXIRENSHENG_FW03</strain>
        <tissue evidence="2">Leaves</tissue>
    </source>
</reference>
<feature type="transmembrane region" description="Helical" evidence="1">
    <location>
        <begin position="51"/>
        <end position="70"/>
    </location>
</feature>
<dbReference type="EMBL" id="JAYMYS010000002">
    <property type="protein sequence ID" value="KAK7406266.1"/>
    <property type="molecule type" value="Genomic_DNA"/>
</dbReference>
<organism evidence="2 3">
    <name type="scientific">Psophocarpus tetragonolobus</name>
    <name type="common">Winged bean</name>
    <name type="synonym">Dolichos tetragonolobus</name>
    <dbReference type="NCBI Taxonomy" id="3891"/>
    <lineage>
        <taxon>Eukaryota</taxon>
        <taxon>Viridiplantae</taxon>
        <taxon>Streptophyta</taxon>
        <taxon>Embryophyta</taxon>
        <taxon>Tracheophyta</taxon>
        <taxon>Spermatophyta</taxon>
        <taxon>Magnoliopsida</taxon>
        <taxon>eudicotyledons</taxon>
        <taxon>Gunneridae</taxon>
        <taxon>Pentapetalae</taxon>
        <taxon>rosids</taxon>
        <taxon>fabids</taxon>
        <taxon>Fabales</taxon>
        <taxon>Fabaceae</taxon>
        <taxon>Papilionoideae</taxon>
        <taxon>50 kb inversion clade</taxon>
        <taxon>NPAAA clade</taxon>
        <taxon>indigoferoid/millettioid clade</taxon>
        <taxon>Phaseoleae</taxon>
        <taxon>Psophocarpus</taxon>
    </lineage>
</organism>
<dbReference type="Proteomes" id="UP001386955">
    <property type="component" value="Unassembled WGS sequence"/>
</dbReference>
<dbReference type="AlphaFoldDB" id="A0AAN9XT64"/>
<keyword evidence="1" id="KW-0812">Transmembrane</keyword>
<evidence type="ECO:0000313" key="3">
    <source>
        <dbReference type="Proteomes" id="UP001386955"/>
    </source>
</evidence>
<comment type="caution">
    <text evidence="2">The sequence shown here is derived from an EMBL/GenBank/DDBJ whole genome shotgun (WGS) entry which is preliminary data.</text>
</comment>
<sequence length="71" mass="7617">MEDWKIMVQSMFCEGNFCADALAKIGSHSDVSLAGLQQAPQSLSLILQADAVAGVCFVGVQAVFFCFSVVW</sequence>
<gene>
    <name evidence="2" type="ORF">VNO78_07889</name>
</gene>
<accession>A0AAN9XT64</accession>
<keyword evidence="1" id="KW-0472">Membrane</keyword>
<keyword evidence="3" id="KW-1185">Reference proteome</keyword>
<keyword evidence="1" id="KW-1133">Transmembrane helix</keyword>
<evidence type="ECO:0000256" key="1">
    <source>
        <dbReference type="SAM" id="Phobius"/>
    </source>
</evidence>
<name>A0AAN9XT64_PSOTE</name>